<evidence type="ECO:0000313" key="3">
    <source>
        <dbReference type="EMBL" id="KIW57711.1"/>
    </source>
</evidence>
<dbReference type="Gene3D" id="2.40.50.140">
    <property type="entry name" value="Nucleic acid-binding proteins"/>
    <property type="match status" value="1"/>
</dbReference>
<feature type="compositionally biased region" description="Polar residues" evidence="1">
    <location>
        <begin position="622"/>
        <end position="632"/>
    </location>
</feature>
<feature type="compositionally biased region" description="Polar residues" evidence="1">
    <location>
        <begin position="1228"/>
        <end position="1253"/>
    </location>
</feature>
<dbReference type="HOGENOM" id="CLU_261220_0_0_1"/>
<feature type="compositionally biased region" description="Basic and acidic residues" evidence="1">
    <location>
        <begin position="1341"/>
        <end position="1351"/>
    </location>
</feature>
<feature type="compositionally biased region" description="Polar residues" evidence="1">
    <location>
        <begin position="709"/>
        <end position="722"/>
    </location>
</feature>
<feature type="compositionally biased region" description="Basic and acidic residues" evidence="1">
    <location>
        <begin position="1456"/>
        <end position="1470"/>
    </location>
</feature>
<dbReference type="CDD" id="cd04497">
    <property type="entry name" value="hPOT1_OB1_like"/>
    <property type="match status" value="1"/>
</dbReference>
<accession>A0A0D2BZ34</accession>
<feature type="domain" description="Telomeric single stranded DNA binding POT1/Cdc13" evidence="2">
    <location>
        <begin position="1083"/>
        <end position="1222"/>
    </location>
</feature>
<feature type="compositionally biased region" description="Low complexity" evidence="1">
    <location>
        <begin position="1300"/>
        <end position="1314"/>
    </location>
</feature>
<dbReference type="GeneID" id="25324181"/>
<feature type="region of interest" description="Disordered" evidence="1">
    <location>
        <begin position="684"/>
        <end position="727"/>
    </location>
</feature>
<feature type="compositionally biased region" description="Polar residues" evidence="1">
    <location>
        <begin position="1422"/>
        <end position="1434"/>
    </location>
</feature>
<feature type="compositionally biased region" description="Polar residues" evidence="1">
    <location>
        <begin position="1397"/>
        <end position="1406"/>
    </location>
</feature>
<evidence type="ECO:0000256" key="1">
    <source>
        <dbReference type="SAM" id="MobiDB-lite"/>
    </source>
</evidence>
<dbReference type="GO" id="GO:0003677">
    <property type="term" value="F:DNA binding"/>
    <property type="evidence" value="ECO:0007669"/>
    <property type="project" value="InterPro"/>
</dbReference>
<feature type="compositionally biased region" description="Polar residues" evidence="1">
    <location>
        <begin position="260"/>
        <end position="271"/>
    </location>
</feature>
<feature type="compositionally biased region" description="Basic and acidic residues" evidence="1">
    <location>
        <begin position="283"/>
        <end position="295"/>
    </location>
</feature>
<dbReference type="InterPro" id="IPR011564">
    <property type="entry name" value="Telomer_end-bd_POT1/Cdc13"/>
</dbReference>
<dbReference type="STRING" id="348802.A0A0D2BZ34"/>
<gene>
    <name evidence="3" type="ORF">PV05_02273</name>
</gene>
<dbReference type="Proteomes" id="UP000054342">
    <property type="component" value="Unassembled WGS sequence"/>
</dbReference>
<reference evidence="3 4" key="1">
    <citation type="submission" date="2015-01" db="EMBL/GenBank/DDBJ databases">
        <title>The Genome Sequence of Exophiala xenobiotica CBS118157.</title>
        <authorList>
            <consortium name="The Broad Institute Genomics Platform"/>
            <person name="Cuomo C."/>
            <person name="de Hoog S."/>
            <person name="Gorbushina A."/>
            <person name="Stielow B."/>
            <person name="Teixiera M."/>
            <person name="Abouelleil A."/>
            <person name="Chapman S.B."/>
            <person name="Priest M."/>
            <person name="Young S.K."/>
            <person name="Wortman J."/>
            <person name="Nusbaum C."/>
            <person name="Birren B."/>
        </authorList>
    </citation>
    <scope>NUCLEOTIDE SEQUENCE [LARGE SCALE GENOMIC DNA]</scope>
    <source>
        <strain evidence="3 4">CBS 118157</strain>
    </source>
</reference>
<dbReference type="Pfam" id="PF02765">
    <property type="entry name" value="POT1"/>
    <property type="match status" value="1"/>
</dbReference>
<dbReference type="GO" id="GO:0000723">
    <property type="term" value="P:telomere maintenance"/>
    <property type="evidence" value="ECO:0007669"/>
    <property type="project" value="InterPro"/>
</dbReference>
<evidence type="ECO:0000313" key="4">
    <source>
        <dbReference type="Proteomes" id="UP000054342"/>
    </source>
</evidence>
<dbReference type="InterPro" id="IPR012340">
    <property type="entry name" value="NA-bd_OB-fold"/>
</dbReference>
<feature type="region of interest" description="Disordered" evidence="1">
    <location>
        <begin position="887"/>
        <end position="911"/>
    </location>
</feature>
<protein>
    <recommendedName>
        <fullName evidence="2">Telomeric single stranded DNA binding POT1/Cdc13 domain-containing protein</fullName>
    </recommendedName>
</protein>
<feature type="region of interest" description="Disordered" evidence="1">
    <location>
        <begin position="953"/>
        <end position="1045"/>
    </location>
</feature>
<dbReference type="EMBL" id="KN847318">
    <property type="protein sequence ID" value="KIW57711.1"/>
    <property type="molecule type" value="Genomic_DNA"/>
</dbReference>
<name>A0A0D2BZ34_9EURO</name>
<feature type="region of interest" description="Disordered" evidence="1">
    <location>
        <begin position="515"/>
        <end position="541"/>
    </location>
</feature>
<feature type="region of interest" description="Disordered" evidence="1">
    <location>
        <begin position="601"/>
        <end position="634"/>
    </location>
</feature>
<feature type="region of interest" description="Disordered" evidence="1">
    <location>
        <begin position="1228"/>
        <end position="1470"/>
    </location>
</feature>
<dbReference type="SMART" id="SM00976">
    <property type="entry name" value="Telo_bind"/>
    <property type="match status" value="1"/>
</dbReference>
<feature type="region of interest" description="Disordered" evidence="1">
    <location>
        <begin position="235"/>
        <end position="254"/>
    </location>
</feature>
<feature type="region of interest" description="Disordered" evidence="1">
    <location>
        <begin position="647"/>
        <end position="668"/>
    </location>
</feature>
<dbReference type="GO" id="GO:0000781">
    <property type="term" value="C:chromosome, telomeric region"/>
    <property type="evidence" value="ECO:0007669"/>
    <property type="project" value="InterPro"/>
</dbReference>
<keyword evidence="4" id="KW-1185">Reference proteome</keyword>
<sequence length="1488" mass="162223">MTTRANPDVPPTQPTFEPADPVSIADLSPVPANSSSHILANVALVWPYSSSTGTLALLLADPDIRARKARGQVKVVFRDGSAREVARTKVGIGDTIRLALVGCEWEETGETVSTPGKKIDWDLEFKSRVIIQVSRDDAVIASLNYTAPEDDIPTTNGPLEILSTLRDIRPQLNGTLDHEPSTIHVPFVTPSKSATKFHGTTFFDASLDPFTEDDGYGQGRGRKRTKFARHSGAWNLVNSEDEETPVRTPQQPATTVALVQTPSREQDNLASSPLGDASVDGNSPREQRRIQEEGHATSQEYAQEHRAKEDLLHQVEANSFVRQQTTAGTKHRNQLQGNVDSGYIAEQPSAQEEQLAHNIVGETANNDQPAQPTEQLLSQSVVMGPPQTPMRISHLPTPEEFAVGSSSGAASDATSTPRLHPLASPGLPLVSPLVRRHGVATGYFPPFQEGLSQLDATRVVAADEEANQQGEALVGIQDAPIGHSRTYDMNQEASKFHDELDTSLDAVEEPFNQRPALASASPHPPIEPHLQSPSTNQDFEAPTAASHNLNEALQNKHPEITATEQWLSSAELTIAHELLKPDNESQNLRARHQAAEIIEIEDDDLYGAPPDIAKKPAPPSRELTSPSQQKSPSDVVEQFFQMSPVAAATGQGPETLEGSASRRAPEEMTEVDLGISTVNYRSPSIYDGDSFPPEQQWERPKSSHYINRGSPTSHTPAVSSLDGNVDESEGSALAQGRIADVSEALTWMLDHSPGMNQPAGADIDMADESRDPSLQQTSKATAHEVVEIIMEKADETGIQEAEDVAIGGELPSVPQKPDVVTHPATIGVVELDHSLVEMPQVIIEESQEILGSLREERFGKDEASGDQEAEEITIIEERQVFISQEGDVPDNSLAPTSGLEAGGQLLSPDQTQLDHPFVDRNGEMMSPQWHPSIAHGLPTPVQTQEEPIASSIEETTRSQPDEVAAPVIRPQPQAETPAPRRISQRLSVRRPIMPSDISSPYFTPRRPSREPSSSPMRKEYLKPFVPSVSSPSSPPVHGREASAEAQEPFAQINGEKKMIIQNHQEVQAFAPRAMGTTTPLAYYPYLTSLHEHFSQLVDIIAVCIQDCPQPERAKSGPKDYHTTLRLVDSSCQSDAVTVQIFRPVKTALPTPRRGDALLLRNFKVQTLNRKFMLLSTESSSWAIFQASHDGKSRWTDVLTPGPPVEYGPHEEQYASSLLSWWEEDGNNRFESSNQDMTKTNMSNGVKVSRQSPNKPLPASRRRGNRADNFGNEGDVTEDAEGEVHESIPSTDTTDHDPNGSTTSIAPSSPTAAMTEPTPRRSVRLRQSASPAKELKNGSQDAPDHGGDDHEANGTSGNWSKESNRRRQSTISIVPSSPDMAMKEATPQRTSRPRRSATPMQDVSFSGNDEAGTSPENLRNGRRGSTVSIASSTPKPGTKEAGRRRSGRHRKSPSLVHELRDGTKYVDDGQPRRASVVHELRDGATYVDE</sequence>
<dbReference type="RefSeq" id="XP_013318295.1">
    <property type="nucleotide sequence ID" value="XM_013462841.1"/>
</dbReference>
<proteinExistence type="predicted"/>
<dbReference type="SUPFAM" id="SSF50249">
    <property type="entry name" value="Nucleic acid-binding proteins"/>
    <property type="match status" value="1"/>
</dbReference>
<dbReference type="OrthoDB" id="5363079at2759"/>
<evidence type="ECO:0000259" key="2">
    <source>
        <dbReference type="SMART" id="SM00976"/>
    </source>
</evidence>
<organism evidence="3 4">
    <name type="scientific">Exophiala xenobiotica</name>
    <dbReference type="NCBI Taxonomy" id="348802"/>
    <lineage>
        <taxon>Eukaryota</taxon>
        <taxon>Fungi</taxon>
        <taxon>Dikarya</taxon>
        <taxon>Ascomycota</taxon>
        <taxon>Pezizomycotina</taxon>
        <taxon>Eurotiomycetes</taxon>
        <taxon>Chaetothyriomycetidae</taxon>
        <taxon>Chaetothyriales</taxon>
        <taxon>Herpotrichiellaceae</taxon>
        <taxon>Exophiala</taxon>
    </lineage>
</organism>
<feature type="region of interest" description="Disordered" evidence="1">
    <location>
        <begin position="260"/>
        <end position="302"/>
    </location>
</feature>